<reference evidence="4" key="1">
    <citation type="submission" date="2020-08" db="EMBL/GenBank/DDBJ databases">
        <title>Multicomponent nature underlies the extraordinary mechanical properties of spider dragline silk.</title>
        <authorList>
            <person name="Kono N."/>
            <person name="Nakamura H."/>
            <person name="Mori M."/>
            <person name="Yoshida Y."/>
            <person name="Ohtoshi R."/>
            <person name="Malay A.D."/>
            <person name="Moran D.A.P."/>
            <person name="Tomita M."/>
            <person name="Numata K."/>
            <person name="Arakawa K."/>
        </authorList>
    </citation>
    <scope>NUCLEOTIDE SEQUENCE</scope>
</reference>
<gene>
    <name evidence="4" type="primary">AVEN_211368_1</name>
    <name evidence="4" type="ORF">NPIL_157631</name>
</gene>
<dbReference type="Gene3D" id="3.40.50.150">
    <property type="entry name" value="Vaccinia Virus protein VP39"/>
    <property type="match status" value="1"/>
</dbReference>
<feature type="chain" id="PRO_5036482040" evidence="3">
    <location>
        <begin position="21"/>
        <end position="293"/>
    </location>
</feature>
<dbReference type="AlphaFoldDB" id="A0A8X6QEY4"/>
<dbReference type="EMBL" id="BMAW01127937">
    <property type="protein sequence ID" value="GFU23352.1"/>
    <property type="molecule type" value="Genomic_DNA"/>
</dbReference>
<keyword evidence="2" id="KW-0808">Transferase</keyword>
<dbReference type="Proteomes" id="UP000887013">
    <property type="component" value="Unassembled WGS sequence"/>
</dbReference>
<dbReference type="SUPFAM" id="SSF53335">
    <property type="entry name" value="S-adenosyl-L-methionine-dependent methyltransferases"/>
    <property type="match status" value="1"/>
</dbReference>
<keyword evidence="5" id="KW-1185">Reference proteome</keyword>
<sequence>MPPLPSVAVWLAMIKHNLFGLTVQMYLDADLYDRGQPLDSVIHFLTVTLKELNWNDGRKNVVMDVGCGPGNTTIEWILPLFSNLDKLIALDSLPSMIERATAKNCHPKVEYHIADFNDRSAVERWKGKITKLISVNCFHWFKDQEKSFQLVYDLLQTGGEAACYFLLGSYLYDAMIQIKSDPKWKDYFEEVDMCIPESHFNKYDSSHYRKMVENIGFEVVLCQSEIKINRLPSHEKAKDRFYSVCPLVPLVPENQREIFKEELYQCILEKSATKDDEMPLHKASTLEIVIKKT</sequence>
<comment type="caution">
    <text evidence="4">The sequence shown here is derived from an EMBL/GenBank/DDBJ whole genome shotgun (WGS) entry which is preliminary data.</text>
</comment>
<evidence type="ECO:0000256" key="3">
    <source>
        <dbReference type="SAM" id="SignalP"/>
    </source>
</evidence>
<dbReference type="GO" id="GO:0032259">
    <property type="term" value="P:methylation"/>
    <property type="evidence" value="ECO:0007669"/>
    <property type="project" value="UniProtKB-KW"/>
</dbReference>
<dbReference type="PANTHER" id="PTHR44942">
    <property type="entry name" value="METHYLTRANSF_11 DOMAIN-CONTAINING PROTEIN"/>
    <property type="match status" value="1"/>
</dbReference>
<dbReference type="PANTHER" id="PTHR44942:SF4">
    <property type="entry name" value="METHYLTRANSFERASE TYPE 11 DOMAIN-CONTAINING PROTEIN"/>
    <property type="match status" value="1"/>
</dbReference>
<evidence type="ECO:0000256" key="2">
    <source>
        <dbReference type="ARBA" id="ARBA00022679"/>
    </source>
</evidence>
<dbReference type="GO" id="GO:0008168">
    <property type="term" value="F:methyltransferase activity"/>
    <property type="evidence" value="ECO:0007669"/>
    <property type="project" value="UniProtKB-KW"/>
</dbReference>
<protein>
    <submittedName>
        <fullName evidence="4">Methyltransf_25 domain-containing protein</fullName>
    </submittedName>
</protein>
<keyword evidence="1" id="KW-0489">Methyltransferase</keyword>
<dbReference type="OrthoDB" id="6408197at2759"/>
<evidence type="ECO:0000313" key="5">
    <source>
        <dbReference type="Proteomes" id="UP000887013"/>
    </source>
</evidence>
<dbReference type="InterPro" id="IPR051052">
    <property type="entry name" value="Diverse_substrate_MTase"/>
</dbReference>
<accession>A0A8X6QEY4</accession>
<feature type="signal peptide" evidence="3">
    <location>
        <begin position="1"/>
        <end position="20"/>
    </location>
</feature>
<keyword evidence="3" id="KW-0732">Signal</keyword>
<proteinExistence type="predicted"/>
<dbReference type="Pfam" id="PF13489">
    <property type="entry name" value="Methyltransf_23"/>
    <property type="match status" value="1"/>
</dbReference>
<dbReference type="InterPro" id="IPR029063">
    <property type="entry name" value="SAM-dependent_MTases_sf"/>
</dbReference>
<name>A0A8X6QEY4_NEPPI</name>
<evidence type="ECO:0000256" key="1">
    <source>
        <dbReference type="ARBA" id="ARBA00022603"/>
    </source>
</evidence>
<dbReference type="CDD" id="cd02440">
    <property type="entry name" value="AdoMet_MTases"/>
    <property type="match status" value="1"/>
</dbReference>
<organism evidence="4 5">
    <name type="scientific">Nephila pilipes</name>
    <name type="common">Giant wood spider</name>
    <name type="synonym">Nephila maculata</name>
    <dbReference type="NCBI Taxonomy" id="299642"/>
    <lineage>
        <taxon>Eukaryota</taxon>
        <taxon>Metazoa</taxon>
        <taxon>Ecdysozoa</taxon>
        <taxon>Arthropoda</taxon>
        <taxon>Chelicerata</taxon>
        <taxon>Arachnida</taxon>
        <taxon>Araneae</taxon>
        <taxon>Araneomorphae</taxon>
        <taxon>Entelegynae</taxon>
        <taxon>Araneoidea</taxon>
        <taxon>Nephilidae</taxon>
        <taxon>Nephila</taxon>
    </lineage>
</organism>
<evidence type="ECO:0000313" key="4">
    <source>
        <dbReference type="EMBL" id="GFU23352.1"/>
    </source>
</evidence>